<dbReference type="InterPro" id="IPR007321">
    <property type="entry name" value="Transposase_28"/>
</dbReference>
<reference evidence="2" key="1">
    <citation type="journal article" date="2019" name="Sci. Rep.">
        <title>Draft genome of Tanacetum cinerariifolium, the natural source of mosquito coil.</title>
        <authorList>
            <person name="Yamashiro T."/>
            <person name="Shiraishi A."/>
            <person name="Satake H."/>
            <person name="Nakayama K."/>
        </authorList>
    </citation>
    <scope>NUCLEOTIDE SEQUENCE</scope>
</reference>
<dbReference type="PANTHER" id="PTHR31099">
    <property type="entry name" value="OS06G0165300 PROTEIN"/>
    <property type="match status" value="1"/>
</dbReference>
<dbReference type="Pfam" id="PF04195">
    <property type="entry name" value="Transposase_28"/>
    <property type="match status" value="1"/>
</dbReference>
<gene>
    <name evidence="2" type="ORF">Tci_024179</name>
</gene>
<comment type="caution">
    <text evidence="2">The sequence shown here is derived from an EMBL/GenBank/DDBJ whole genome shotgun (WGS) entry which is preliminary data.</text>
</comment>
<evidence type="ECO:0000313" key="2">
    <source>
        <dbReference type="EMBL" id="GEU52201.1"/>
    </source>
</evidence>
<evidence type="ECO:0000259" key="1">
    <source>
        <dbReference type="Pfam" id="PF04195"/>
    </source>
</evidence>
<dbReference type="AlphaFoldDB" id="A0A6L2KRM3"/>
<dbReference type="PANTHER" id="PTHR31099:SF41">
    <property type="entry name" value="TRANSPOSASE (PUTATIVE), GYPSY TYPE-RELATED"/>
    <property type="match status" value="1"/>
</dbReference>
<feature type="non-terminal residue" evidence="2">
    <location>
        <position position="261"/>
    </location>
</feature>
<protein>
    <recommendedName>
        <fullName evidence="1">Transposase (putative) gypsy type domain-containing protein</fullName>
    </recommendedName>
</protein>
<sequence>MSASKGLKSSCDGCWVAKSRITCVNTNGNTTLSEAHVVSLRITSGVRVRTVYHDLYLVGKALTERKNVGFDLARPLLYFRRRPPAKGVGLHVADSHTSNHPEDDFTQLKTIQRSYSVIRERIPFELERETFEPERGDSITTLTYELSQEELNDFLTIYPVPSEYHIILPKSNQIIFDAHPGYVGLYTHSFSLANLRLPLTESFCEVLRYSQVHISRLNPFGCDKLTTFVVMCKAYGCEPSVDLFRGFFNLCRAGKWLTFAK</sequence>
<feature type="domain" description="Transposase (putative) gypsy type" evidence="1">
    <location>
        <begin position="188"/>
        <end position="252"/>
    </location>
</feature>
<name>A0A6L2KRM3_TANCI</name>
<organism evidence="2">
    <name type="scientific">Tanacetum cinerariifolium</name>
    <name type="common">Dalmatian daisy</name>
    <name type="synonym">Chrysanthemum cinerariifolium</name>
    <dbReference type="NCBI Taxonomy" id="118510"/>
    <lineage>
        <taxon>Eukaryota</taxon>
        <taxon>Viridiplantae</taxon>
        <taxon>Streptophyta</taxon>
        <taxon>Embryophyta</taxon>
        <taxon>Tracheophyta</taxon>
        <taxon>Spermatophyta</taxon>
        <taxon>Magnoliopsida</taxon>
        <taxon>eudicotyledons</taxon>
        <taxon>Gunneridae</taxon>
        <taxon>Pentapetalae</taxon>
        <taxon>asterids</taxon>
        <taxon>campanulids</taxon>
        <taxon>Asterales</taxon>
        <taxon>Asteraceae</taxon>
        <taxon>Asteroideae</taxon>
        <taxon>Anthemideae</taxon>
        <taxon>Anthemidinae</taxon>
        <taxon>Tanacetum</taxon>
    </lineage>
</organism>
<accession>A0A6L2KRM3</accession>
<proteinExistence type="predicted"/>
<dbReference type="EMBL" id="BKCJ010002980">
    <property type="protein sequence ID" value="GEU52201.1"/>
    <property type="molecule type" value="Genomic_DNA"/>
</dbReference>